<dbReference type="AlphaFoldDB" id="F2E290"/>
<evidence type="ECO:0000313" key="2">
    <source>
        <dbReference type="EMBL" id="BAK01462.1"/>
    </source>
</evidence>
<organism evidence="2">
    <name type="scientific">Hordeum vulgare subsp. vulgare</name>
    <name type="common">Domesticated barley</name>
    <dbReference type="NCBI Taxonomy" id="112509"/>
    <lineage>
        <taxon>Eukaryota</taxon>
        <taxon>Viridiplantae</taxon>
        <taxon>Streptophyta</taxon>
        <taxon>Embryophyta</taxon>
        <taxon>Tracheophyta</taxon>
        <taxon>Spermatophyta</taxon>
        <taxon>Magnoliopsida</taxon>
        <taxon>Liliopsida</taxon>
        <taxon>Poales</taxon>
        <taxon>Poaceae</taxon>
        <taxon>BOP clade</taxon>
        <taxon>Pooideae</taxon>
        <taxon>Triticodae</taxon>
        <taxon>Triticeae</taxon>
        <taxon>Hordeinae</taxon>
        <taxon>Hordeum</taxon>
    </lineage>
</organism>
<name>F2E290_HORVV</name>
<accession>F2E290</accession>
<dbReference type="EMBL" id="AK370261">
    <property type="protein sequence ID" value="BAK01462.1"/>
    <property type="molecule type" value="mRNA"/>
</dbReference>
<protein>
    <submittedName>
        <fullName evidence="2">Predicted protein</fullName>
    </submittedName>
</protein>
<feature type="compositionally biased region" description="Basic and acidic residues" evidence="1">
    <location>
        <begin position="41"/>
        <end position="53"/>
    </location>
</feature>
<evidence type="ECO:0000256" key="1">
    <source>
        <dbReference type="SAM" id="MobiDB-lite"/>
    </source>
</evidence>
<proteinExistence type="evidence at transcript level"/>
<feature type="region of interest" description="Disordered" evidence="1">
    <location>
        <begin position="40"/>
        <end position="71"/>
    </location>
</feature>
<reference evidence="2" key="1">
    <citation type="journal article" date="2011" name="Plant Physiol.">
        <title>Comprehensive sequence analysis of 24,783 barley full-length cDNAs derived from 12 clone libraries.</title>
        <authorList>
            <person name="Matsumoto T."/>
            <person name="Tanaka T."/>
            <person name="Sakai H."/>
            <person name="Amano N."/>
            <person name="Kanamori H."/>
            <person name="Kurita K."/>
            <person name="Kikuta A."/>
            <person name="Kamiya K."/>
            <person name="Yamamoto M."/>
            <person name="Ikawa H."/>
            <person name="Fujii N."/>
            <person name="Hori K."/>
            <person name="Itoh T."/>
            <person name="Sato K."/>
        </authorList>
    </citation>
    <scope>NUCLEOTIDE SEQUENCE</scope>
    <source>
        <tissue evidence="2">Shoot and root</tissue>
    </source>
</reference>
<sequence>MTSDGTPILRQGLHSQSGRALSTSIPLHLVTNAFAEALNSSRDRVPSHTEEPPIAKTSAVSNDQQGGQGSPWLYLETGVRRVRCRDGGGVLSPAAEPIDRSGFRRRSGVPRAAALCSGSFSNWTGGGLVVVCAAGGDSERGIGDARSWGGGGVAEVGGASASARRRRGSDSGGRVKMCAAAHF</sequence>